<evidence type="ECO:0008006" key="4">
    <source>
        <dbReference type="Google" id="ProtNLM"/>
    </source>
</evidence>
<reference evidence="2" key="1">
    <citation type="submission" date="2024-10" db="EMBL/GenBank/DDBJ databases">
        <authorList>
            <person name="Ryan C."/>
        </authorList>
    </citation>
    <scope>NUCLEOTIDE SEQUENCE [LARGE SCALE GENOMIC DNA]</scope>
</reference>
<dbReference type="Pfam" id="PF09117">
    <property type="entry name" value="MiAMP1"/>
    <property type="match status" value="1"/>
</dbReference>
<dbReference type="InterPro" id="IPR015201">
    <property type="entry name" value="Antimicrobial_MiAMP1"/>
</dbReference>
<organism evidence="2 3">
    <name type="scientific">Urochloa decumbens</name>
    <dbReference type="NCBI Taxonomy" id="240449"/>
    <lineage>
        <taxon>Eukaryota</taxon>
        <taxon>Viridiplantae</taxon>
        <taxon>Streptophyta</taxon>
        <taxon>Embryophyta</taxon>
        <taxon>Tracheophyta</taxon>
        <taxon>Spermatophyta</taxon>
        <taxon>Magnoliopsida</taxon>
        <taxon>Liliopsida</taxon>
        <taxon>Poales</taxon>
        <taxon>Poaceae</taxon>
        <taxon>PACMAD clade</taxon>
        <taxon>Panicoideae</taxon>
        <taxon>Panicodae</taxon>
        <taxon>Paniceae</taxon>
        <taxon>Melinidinae</taxon>
        <taxon>Urochloa</taxon>
    </lineage>
</organism>
<accession>A0ABC9D2J7</accession>
<protein>
    <recommendedName>
        <fullName evidence="4">Antimicrobial peptide 1</fullName>
    </recommendedName>
</protein>
<gene>
    <name evidence="2" type="ORF">URODEC1_LOCUS80973</name>
</gene>
<dbReference type="EMBL" id="OZ075141">
    <property type="protein sequence ID" value="CAL5030427.1"/>
    <property type="molecule type" value="Genomic_DNA"/>
</dbReference>
<feature type="signal peptide" evidence="1">
    <location>
        <begin position="1"/>
        <end position="30"/>
    </location>
</feature>
<keyword evidence="3" id="KW-1185">Reference proteome</keyword>
<dbReference type="SUPFAM" id="SSF49695">
    <property type="entry name" value="gamma-Crystallin-like"/>
    <property type="match status" value="1"/>
</dbReference>
<dbReference type="Gene3D" id="2.60.20.30">
    <property type="match status" value="1"/>
</dbReference>
<sequence length="106" mass="10756">MAAKCSATSAAAAAVAILAVVAMAIGSAEATSYLTMWAGPGCSGNTATAGSCGCSDLQFYNGQEFSYQGQTATLYTETGCAGTSYLVFEDTQACGDFGWRSINIDC</sequence>
<dbReference type="InterPro" id="IPR011024">
    <property type="entry name" value="G_crystallin-like"/>
</dbReference>
<proteinExistence type="predicted"/>
<dbReference type="Proteomes" id="UP001497457">
    <property type="component" value="Chromosome 31b"/>
</dbReference>
<evidence type="ECO:0000313" key="3">
    <source>
        <dbReference type="Proteomes" id="UP001497457"/>
    </source>
</evidence>
<name>A0ABC9D2J7_9POAL</name>
<evidence type="ECO:0000256" key="1">
    <source>
        <dbReference type="SAM" id="SignalP"/>
    </source>
</evidence>
<feature type="chain" id="PRO_5044813383" description="Antimicrobial peptide 1" evidence="1">
    <location>
        <begin position="31"/>
        <end position="106"/>
    </location>
</feature>
<evidence type="ECO:0000313" key="2">
    <source>
        <dbReference type="EMBL" id="CAL5030427.1"/>
    </source>
</evidence>
<dbReference type="AlphaFoldDB" id="A0ABC9D2J7"/>
<keyword evidence="1" id="KW-0732">Signal</keyword>
<dbReference type="InterPro" id="IPR015791">
    <property type="entry name" value="Antimic/Inh_G_crystallin-like"/>
</dbReference>